<evidence type="ECO:0000313" key="7">
    <source>
        <dbReference type="Proteomes" id="UP000317155"/>
    </source>
</evidence>
<dbReference type="PROSITE" id="PS50931">
    <property type="entry name" value="HTH_LYSR"/>
    <property type="match status" value="1"/>
</dbReference>
<dbReference type="PANTHER" id="PTHR30126">
    <property type="entry name" value="HTH-TYPE TRANSCRIPTIONAL REGULATOR"/>
    <property type="match status" value="1"/>
</dbReference>
<dbReference type="Gene3D" id="1.10.10.10">
    <property type="entry name" value="Winged helix-like DNA-binding domain superfamily/Winged helix DNA-binding domain"/>
    <property type="match status" value="1"/>
</dbReference>
<protein>
    <submittedName>
        <fullName evidence="6">LysR family transcriptional regulator</fullName>
    </submittedName>
</protein>
<dbReference type="Pfam" id="PF00126">
    <property type="entry name" value="HTH_1"/>
    <property type="match status" value="1"/>
</dbReference>
<dbReference type="InterPro" id="IPR036390">
    <property type="entry name" value="WH_DNA-bd_sf"/>
</dbReference>
<dbReference type="FunFam" id="1.10.10.10:FF:000001">
    <property type="entry name" value="LysR family transcriptional regulator"/>
    <property type="match status" value="1"/>
</dbReference>
<comment type="caution">
    <text evidence="6">The sequence shown here is derived from an EMBL/GenBank/DDBJ whole genome shotgun (WGS) entry which is preliminary data.</text>
</comment>
<dbReference type="SUPFAM" id="SSF53850">
    <property type="entry name" value="Periplasmic binding protein-like II"/>
    <property type="match status" value="1"/>
</dbReference>
<gene>
    <name evidence="6" type="ORF">FL622_04085</name>
</gene>
<evidence type="ECO:0000313" key="6">
    <source>
        <dbReference type="EMBL" id="TRO83270.1"/>
    </source>
</evidence>
<evidence type="ECO:0000256" key="4">
    <source>
        <dbReference type="ARBA" id="ARBA00023163"/>
    </source>
</evidence>
<dbReference type="Proteomes" id="UP000317155">
    <property type="component" value="Unassembled WGS sequence"/>
</dbReference>
<dbReference type="Gene3D" id="3.40.190.290">
    <property type="match status" value="1"/>
</dbReference>
<keyword evidence="2" id="KW-0805">Transcription regulation</keyword>
<name>A0A550JJ69_9BACT</name>
<proteinExistence type="inferred from homology"/>
<comment type="similarity">
    <text evidence="1">Belongs to the LysR transcriptional regulatory family.</text>
</comment>
<evidence type="ECO:0000256" key="3">
    <source>
        <dbReference type="ARBA" id="ARBA00023125"/>
    </source>
</evidence>
<dbReference type="EMBL" id="VJVV01000002">
    <property type="protein sequence ID" value="TRO83270.1"/>
    <property type="molecule type" value="Genomic_DNA"/>
</dbReference>
<dbReference type="PANTHER" id="PTHR30126:SF91">
    <property type="entry name" value="LYSR FAMILY TRANSCRIPTIONAL REGULATOR"/>
    <property type="match status" value="1"/>
</dbReference>
<dbReference type="InterPro" id="IPR000847">
    <property type="entry name" value="LysR_HTH_N"/>
</dbReference>
<keyword evidence="4" id="KW-0804">Transcription</keyword>
<reference evidence="6 7" key="1">
    <citation type="submission" date="2019-07" db="EMBL/GenBank/DDBJ databases">
        <title>Insights of Desulfuromonas acetexigens electromicrobiology.</title>
        <authorList>
            <person name="Katuri K."/>
            <person name="Sapireddy V."/>
            <person name="Shaw D.R."/>
            <person name="Saikaly P."/>
        </authorList>
    </citation>
    <scope>NUCLEOTIDE SEQUENCE [LARGE SCALE GENOMIC DNA]</scope>
    <source>
        <strain evidence="6 7">2873</strain>
    </source>
</reference>
<sequence>MRKVGERMETRYFQTLVKVCETGSFSKAAESLHITQSAVSQRIKFLEENYGHQLFDRSGTQLEPTGAGLLVLEKAREILAKERELVDRLSSFKGEKRLSICCTPTFGMAYLPRILSDFVLRNADVHDLKFIFKQPAEAIVGVQNKEYDLAVIEYCDGIPPESFVVYPLPDDELVFISAPSMDLPETPMEIERLLEFPIYARRDGCSSRNLLRQNLANLGHDINDFKRVVISDDLRLCIGSALDGCGISFVSRSLVRGYLLDHRLRAHYVKDFTHVRSRAAFHLAARSEDPLISNFIASLQSLFSDRGRRHTDGLALP</sequence>
<keyword evidence="3" id="KW-0238">DNA-binding</keyword>
<dbReference type="AlphaFoldDB" id="A0A550JJ69"/>
<dbReference type="GO" id="GO:0003700">
    <property type="term" value="F:DNA-binding transcription factor activity"/>
    <property type="evidence" value="ECO:0007669"/>
    <property type="project" value="InterPro"/>
</dbReference>
<accession>A0A550JJ69</accession>
<evidence type="ECO:0000259" key="5">
    <source>
        <dbReference type="PROSITE" id="PS50931"/>
    </source>
</evidence>
<dbReference type="OrthoDB" id="3252676at2"/>
<dbReference type="InterPro" id="IPR036388">
    <property type="entry name" value="WH-like_DNA-bd_sf"/>
</dbReference>
<dbReference type="Pfam" id="PF03466">
    <property type="entry name" value="LysR_substrate"/>
    <property type="match status" value="1"/>
</dbReference>
<dbReference type="NCBIfam" id="NF041036">
    <property type="entry name" value="decaheme_TF"/>
    <property type="match status" value="1"/>
</dbReference>
<feature type="domain" description="HTH lysR-type" evidence="5">
    <location>
        <begin position="8"/>
        <end position="65"/>
    </location>
</feature>
<dbReference type="GO" id="GO:0000976">
    <property type="term" value="F:transcription cis-regulatory region binding"/>
    <property type="evidence" value="ECO:0007669"/>
    <property type="project" value="TreeGrafter"/>
</dbReference>
<keyword evidence="7" id="KW-1185">Reference proteome</keyword>
<dbReference type="InterPro" id="IPR005119">
    <property type="entry name" value="LysR_subst-bd"/>
</dbReference>
<evidence type="ECO:0000256" key="2">
    <source>
        <dbReference type="ARBA" id="ARBA00023015"/>
    </source>
</evidence>
<dbReference type="SUPFAM" id="SSF46785">
    <property type="entry name" value="Winged helix' DNA-binding domain"/>
    <property type="match status" value="1"/>
</dbReference>
<dbReference type="PRINTS" id="PR00039">
    <property type="entry name" value="HTHLYSR"/>
</dbReference>
<evidence type="ECO:0000256" key="1">
    <source>
        <dbReference type="ARBA" id="ARBA00009437"/>
    </source>
</evidence>
<dbReference type="CDD" id="cd05466">
    <property type="entry name" value="PBP2_LTTR_substrate"/>
    <property type="match status" value="1"/>
</dbReference>
<organism evidence="6 7">
    <name type="scientific">Trichloromonas acetexigens</name>
    <dbReference type="NCBI Taxonomy" id="38815"/>
    <lineage>
        <taxon>Bacteria</taxon>
        <taxon>Pseudomonadati</taxon>
        <taxon>Thermodesulfobacteriota</taxon>
        <taxon>Desulfuromonadia</taxon>
        <taxon>Desulfuromonadales</taxon>
        <taxon>Trichloromonadaceae</taxon>
        <taxon>Trichloromonas</taxon>
    </lineage>
</organism>